<keyword evidence="7" id="KW-0067">ATP-binding</keyword>
<sequence>MKRLFGKKRAGKSRAGRSVAGRSLDTVRRVSFDMVPDPTLRRYLGSVWNWVAMVAAVTMTAVTWPNLAMSNPMPAYLLPLFAVAASVPMALIFAGPVAVRTGWAMVVITASVASLVPHPDTDFPMPIPMFLVLIAMTVAALITQPLVRLPLVAAITAGSFAIGVGPGAKLGWIFALVVATIGVAFIRYRLSSQKQIEEQAIETETAQAREAVLAERTRIARELHDVVAHRMSMVVVMSQTAKYRLAAAEEPETVGPATEAEFTAIADAARQSLDEVRQLLGVLRPADSPSTRPVQGVGDLPDLITQVRAAGVTVEYADRVAEWGEPGAAGAAVYRIVQESLTNAARHAPGSSIVVRMVDGDGAAVVSIVNGPPADPNHVSQPGGGHGLIGMAERASAVGGGLTSQSTTDGGFAVTATIPLRRR</sequence>
<keyword evidence="4" id="KW-0808">Transferase</keyword>
<evidence type="ECO:0000256" key="6">
    <source>
        <dbReference type="ARBA" id="ARBA00022777"/>
    </source>
</evidence>
<feature type="transmembrane region" description="Helical" evidence="9">
    <location>
        <begin position="73"/>
        <end position="94"/>
    </location>
</feature>
<keyword evidence="9" id="KW-1133">Transmembrane helix</keyword>
<feature type="domain" description="Signal transduction histidine kinase subgroup 3 dimerisation and phosphoacceptor" evidence="11">
    <location>
        <begin position="215"/>
        <end position="287"/>
    </location>
</feature>
<dbReference type="PANTHER" id="PTHR24421:SF10">
    <property type="entry name" value="NITRATE_NITRITE SENSOR PROTEIN NARQ"/>
    <property type="match status" value="1"/>
</dbReference>
<feature type="domain" description="Histidine kinase/HSP90-like ATPase" evidence="10">
    <location>
        <begin position="332"/>
        <end position="421"/>
    </location>
</feature>
<feature type="transmembrane region" description="Helical" evidence="9">
    <location>
        <begin position="172"/>
        <end position="190"/>
    </location>
</feature>
<keyword evidence="6 13" id="KW-0418">Kinase</keyword>
<keyword evidence="8" id="KW-0902">Two-component regulatory system</keyword>
<evidence type="ECO:0000256" key="2">
    <source>
        <dbReference type="ARBA" id="ARBA00012438"/>
    </source>
</evidence>
<dbReference type="InterPro" id="IPR003594">
    <property type="entry name" value="HATPase_dom"/>
</dbReference>
<dbReference type="GO" id="GO:0016301">
    <property type="term" value="F:kinase activity"/>
    <property type="evidence" value="ECO:0007669"/>
    <property type="project" value="UniProtKB-KW"/>
</dbReference>
<evidence type="ECO:0000313" key="12">
    <source>
        <dbReference type="EMBL" id="MCF8589545.1"/>
    </source>
</evidence>
<reference evidence="13 14" key="1">
    <citation type="submission" date="2022-01" db="EMBL/GenBank/DDBJ databases">
        <authorList>
            <person name="Huang Y."/>
        </authorList>
    </citation>
    <scope>NUCLEOTIDE SEQUENCE [LARGE SCALE GENOMIC DNA]</scope>
    <source>
        <strain evidence="13 14">HY366</strain>
    </source>
</reference>
<protein>
    <recommendedName>
        <fullName evidence="2">histidine kinase</fullName>
        <ecNumber evidence="2">2.7.13.3</ecNumber>
    </recommendedName>
</protein>
<keyword evidence="5" id="KW-0547">Nucleotide-binding</keyword>
<dbReference type="EMBL" id="JAKKOR010000012">
    <property type="protein sequence ID" value="MCF8589955.1"/>
    <property type="molecule type" value="Genomic_DNA"/>
</dbReference>
<evidence type="ECO:0000256" key="5">
    <source>
        <dbReference type="ARBA" id="ARBA00022741"/>
    </source>
</evidence>
<feature type="transmembrane region" description="Helical" evidence="9">
    <location>
        <begin position="123"/>
        <end position="142"/>
    </location>
</feature>
<dbReference type="PANTHER" id="PTHR24421">
    <property type="entry name" value="NITRATE/NITRITE SENSOR PROTEIN NARX-RELATED"/>
    <property type="match status" value="1"/>
</dbReference>
<dbReference type="RefSeq" id="WP_236998785.1">
    <property type="nucleotide sequence ID" value="NZ_JAKKOR010000010.1"/>
</dbReference>
<organism evidence="13 14">
    <name type="scientific">Gordonia liuliyuniae</name>
    <dbReference type="NCBI Taxonomy" id="2911517"/>
    <lineage>
        <taxon>Bacteria</taxon>
        <taxon>Bacillati</taxon>
        <taxon>Actinomycetota</taxon>
        <taxon>Actinomycetes</taxon>
        <taxon>Mycobacteriales</taxon>
        <taxon>Gordoniaceae</taxon>
        <taxon>Gordonia</taxon>
    </lineage>
</organism>
<evidence type="ECO:0000313" key="14">
    <source>
        <dbReference type="Proteomes" id="UP001200110"/>
    </source>
</evidence>
<gene>
    <name evidence="12" type="ORF">L5G33_13870</name>
    <name evidence="13" type="ORF">L5G33_15990</name>
</gene>
<dbReference type="SUPFAM" id="SSF55874">
    <property type="entry name" value="ATPase domain of HSP90 chaperone/DNA topoisomerase II/histidine kinase"/>
    <property type="match status" value="1"/>
</dbReference>
<evidence type="ECO:0000259" key="11">
    <source>
        <dbReference type="Pfam" id="PF07730"/>
    </source>
</evidence>
<comment type="caution">
    <text evidence="13">The sequence shown here is derived from an EMBL/GenBank/DDBJ whole genome shotgun (WGS) entry which is preliminary data.</text>
</comment>
<dbReference type="EC" id="2.7.13.3" evidence="2"/>
<dbReference type="Pfam" id="PF02518">
    <property type="entry name" value="HATPase_c"/>
    <property type="match status" value="1"/>
</dbReference>
<dbReference type="Pfam" id="PF07730">
    <property type="entry name" value="HisKA_3"/>
    <property type="match status" value="1"/>
</dbReference>
<dbReference type="InterPro" id="IPR011712">
    <property type="entry name" value="Sig_transdc_His_kin_sub3_dim/P"/>
</dbReference>
<evidence type="ECO:0000256" key="1">
    <source>
        <dbReference type="ARBA" id="ARBA00000085"/>
    </source>
</evidence>
<name>A0ABS9IWK0_9ACTN</name>
<comment type="catalytic activity">
    <reaction evidence="1">
        <text>ATP + protein L-histidine = ADP + protein N-phospho-L-histidine.</text>
        <dbReference type="EC" id="2.7.13.3"/>
    </reaction>
</comment>
<dbReference type="Gene3D" id="1.20.5.1930">
    <property type="match status" value="1"/>
</dbReference>
<keyword evidence="14" id="KW-1185">Reference proteome</keyword>
<dbReference type="InterPro" id="IPR050482">
    <property type="entry name" value="Sensor_HK_TwoCompSys"/>
</dbReference>
<keyword evidence="9" id="KW-0812">Transmembrane</keyword>
<evidence type="ECO:0000256" key="3">
    <source>
        <dbReference type="ARBA" id="ARBA00022553"/>
    </source>
</evidence>
<dbReference type="EMBL" id="JAKKOR010000010">
    <property type="protein sequence ID" value="MCF8589545.1"/>
    <property type="molecule type" value="Genomic_DNA"/>
</dbReference>
<keyword evidence="3" id="KW-0597">Phosphoprotein</keyword>
<evidence type="ECO:0000256" key="9">
    <source>
        <dbReference type="SAM" id="Phobius"/>
    </source>
</evidence>
<evidence type="ECO:0000256" key="7">
    <source>
        <dbReference type="ARBA" id="ARBA00022840"/>
    </source>
</evidence>
<keyword evidence="9" id="KW-0472">Membrane</keyword>
<proteinExistence type="predicted"/>
<dbReference type="Gene3D" id="3.30.565.10">
    <property type="entry name" value="Histidine kinase-like ATPase, C-terminal domain"/>
    <property type="match status" value="1"/>
</dbReference>
<evidence type="ECO:0000259" key="10">
    <source>
        <dbReference type="Pfam" id="PF02518"/>
    </source>
</evidence>
<feature type="transmembrane region" description="Helical" evidence="9">
    <location>
        <begin position="47"/>
        <end position="67"/>
    </location>
</feature>
<dbReference type="CDD" id="cd16917">
    <property type="entry name" value="HATPase_UhpB-NarQ-NarX-like"/>
    <property type="match status" value="1"/>
</dbReference>
<dbReference type="InterPro" id="IPR036890">
    <property type="entry name" value="HATPase_C_sf"/>
</dbReference>
<feature type="transmembrane region" description="Helical" evidence="9">
    <location>
        <begin position="101"/>
        <end position="117"/>
    </location>
</feature>
<evidence type="ECO:0000313" key="13">
    <source>
        <dbReference type="EMBL" id="MCF8589955.1"/>
    </source>
</evidence>
<dbReference type="Proteomes" id="UP001200110">
    <property type="component" value="Unassembled WGS sequence"/>
</dbReference>
<evidence type="ECO:0000256" key="8">
    <source>
        <dbReference type="ARBA" id="ARBA00023012"/>
    </source>
</evidence>
<accession>A0ABS9IWK0</accession>
<evidence type="ECO:0000256" key="4">
    <source>
        <dbReference type="ARBA" id="ARBA00022679"/>
    </source>
</evidence>